<evidence type="ECO:0000256" key="3">
    <source>
        <dbReference type="SAM" id="SignalP"/>
    </source>
</evidence>
<feature type="transmembrane region" description="Helical" evidence="2">
    <location>
        <begin position="33"/>
        <end position="54"/>
    </location>
</feature>
<keyword evidence="2" id="KW-0472">Membrane</keyword>
<keyword evidence="2" id="KW-1133">Transmembrane helix</keyword>
<organism evidence="4 5">
    <name type="scientific">Symbiodinium microadriaticum</name>
    <name type="common">Dinoflagellate</name>
    <name type="synonym">Zooxanthella microadriatica</name>
    <dbReference type="NCBI Taxonomy" id="2951"/>
    <lineage>
        <taxon>Eukaryota</taxon>
        <taxon>Sar</taxon>
        <taxon>Alveolata</taxon>
        <taxon>Dinophyceae</taxon>
        <taxon>Suessiales</taxon>
        <taxon>Symbiodiniaceae</taxon>
        <taxon>Symbiodinium</taxon>
    </lineage>
</organism>
<dbReference type="EMBL" id="LSRX01000593">
    <property type="protein sequence ID" value="OLP93164.1"/>
    <property type="molecule type" value="Genomic_DNA"/>
</dbReference>
<feature type="region of interest" description="Disordered" evidence="1">
    <location>
        <begin position="140"/>
        <end position="170"/>
    </location>
</feature>
<evidence type="ECO:0000313" key="4">
    <source>
        <dbReference type="EMBL" id="OLP93164.1"/>
    </source>
</evidence>
<evidence type="ECO:0000256" key="2">
    <source>
        <dbReference type="SAM" id="Phobius"/>
    </source>
</evidence>
<comment type="caution">
    <text evidence="4">The sequence shown here is derived from an EMBL/GenBank/DDBJ whole genome shotgun (WGS) entry which is preliminary data.</text>
</comment>
<keyword evidence="2" id="KW-0812">Transmembrane</keyword>
<evidence type="ECO:0000313" key="5">
    <source>
        <dbReference type="Proteomes" id="UP000186817"/>
    </source>
</evidence>
<proteinExistence type="predicted"/>
<dbReference type="AlphaFoldDB" id="A0A1Q9DD69"/>
<feature type="signal peptide" evidence="3">
    <location>
        <begin position="1"/>
        <end position="23"/>
    </location>
</feature>
<evidence type="ECO:0000256" key="1">
    <source>
        <dbReference type="SAM" id="MobiDB-lite"/>
    </source>
</evidence>
<dbReference type="Proteomes" id="UP000186817">
    <property type="component" value="Unassembled WGS sequence"/>
</dbReference>
<keyword evidence="3" id="KW-0732">Signal</keyword>
<gene>
    <name evidence="4" type="ORF">AK812_SmicGene49152</name>
</gene>
<keyword evidence="5" id="KW-1185">Reference proteome</keyword>
<name>A0A1Q9DD69_SYMMI</name>
<feature type="chain" id="PRO_5010228908" description="4Fe-4S ferredoxin-type domain-containing protein" evidence="3">
    <location>
        <begin position="24"/>
        <end position="183"/>
    </location>
</feature>
<protein>
    <recommendedName>
        <fullName evidence="6">4Fe-4S ferredoxin-type domain-containing protein</fullName>
    </recommendedName>
</protein>
<evidence type="ECO:0008006" key="6">
    <source>
        <dbReference type="Google" id="ProtNLM"/>
    </source>
</evidence>
<accession>A0A1Q9DD69</accession>
<reference evidence="4 5" key="1">
    <citation type="submission" date="2016-02" db="EMBL/GenBank/DDBJ databases">
        <title>Genome analysis of coral dinoflagellate symbionts highlights evolutionary adaptations to a symbiotic lifestyle.</title>
        <authorList>
            <person name="Aranda M."/>
            <person name="Li Y."/>
            <person name="Liew Y.J."/>
            <person name="Baumgarten S."/>
            <person name="Simakov O."/>
            <person name="Wilson M."/>
            <person name="Piel J."/>
            <person name="Ashoor H."/>
            <person name="Bougouffa S."/>
            <person name="Bajic V.B."/>
            <person name="Ryu T."/>
            <person name="Ravasi T."/>
            <person name="Bayer T."/>
            <person name="Micklem G."/>
            <person name="Kim H."/>
            <person name="Bhak J."/>
            <person name="Lajeunesse T.C."/>
            <person name="Voolstra C.R."/>
        </authorList>
    </citation>
    <scope>NUCLEOTIDE SEQUENCE [LARGE SCALE GENOMIC DNA]</scope>
    <source>
        <strain evidence="4 5">CCMP2467</strain>
    </source>
</reference>
<sequence length="183" mass="18734">MVERCSQALSLLLVLAFIPSVAGQSVDEILLPAVVGIGGLIVGLLLVFGSVACARRCCRPRRHDQKHQDQDAGCVACGGTGCGLCTSPCMACDNKGCSLCTSSFRALEEAVGEYDPAGDPKQHQDGIAAAVTAAVIGDAGDAEDSKPTDAATAWDMPSHEGDVEQSHASPLCILLEPKGSAAP</sequence>